<evidence type="ECO:0000313" key="3">
    <source>
        <dbReference type="Proteomes" id="UP000198619"/>
    </source>
</evidence>
<keyword evidence="3" id="KW-1185">Reference proteome</keyword>
<proteinExistence type="predicted"/>
<organism evidence="2 3">
    <name type="scientific">Clostridium frigidicarnis</name>
    <dbReference type="NCBI Taxonomy" id="84698"/>
    <lineage>
        <taxon>Bacteria</taxon>
        <taxon>Bacillati</taxon>
        <taxon>Bacillota</taxon>
        <taxon>Clostridia</taxon>
        <taxon>Eubacteriales</taxon>
        <taxon>Clostridiaceae</taxon>
        <taxon>Clostridium</taxon>
    </lineage>
</organism>
<dbReference type="Proteomes" id="UP000198619">
    <property type="component" value="Unassembled WGS sequence"/>
</dbReference>
<dbReference type="STRING" id="84698.SAMN04488528_103910"/>
<sequence>MSKGSKGILEGLNIDSKKDKKETSKELENVNSKEVKNLHSEELSIKRSYTLKTSTVKKLQELKVFVYDDPSITFNEIVDEAICKLYEDKRK</sequence>
<name>A0A1I1AK96_9CLOT</name>
<evidence type="ECO:0000313" key="2">
    <source>
        <dbReference type="EMBL" id="SFB38461.1"/>
    </source>
</evidence>
<gene>
    <name evidence="2" type="ORF">SAMN04488528_103910</name>
</gene>
<dbReference type="AlphaFoldDB" id="A0A1I1AK96"/>
<dbReference type="OrthoDB" id="1905385at2"/>
<accession>A0A1I1AK96</accession>
<evidence type="ECO:0000256" key="1">
    <source>
        <dbReference type="SAM" id="MobiDB-lite"/>
    </source>
</evidence>
<feature type="compositionally biased region" description="Basic and acidic residues" evidence="1">
    <location>
        <begin position="15"/>
        <end position="30"/>
    </location>
</feature>
<dbReference type="RefSeq" id="WP_090042782.1">
    <property type="nucleotide sequence ID" value="NZ_FOKI01000039.1"/>
</dbReference>
<feature type="region of interest" description="Disordered" evidence="1">
    <location>
        <begin position="1"/>
        <end position="30"/>
    </location>
</feature>
<reference evidence="2 3" key="1">
    <citation type="submission" date="2016-10" db="EMBL/GenBank/DDBJ databases">
        <authorList>
            <person name="de Groot N.N."/>
        </authorList>
    </citation>
    <scope>NUCLEOTIDE SEQUENCE [LARGE SCALE GENOMIC DNA]</scope>
    <source>
        <strain evidence="2 3">DSM 12271</strain>
    </source>
</reference>
<dbReference type="EMBL" id="FOKI01000039">
    <property type="protein sequence ID" value="SFB38461.1"/>
    <property type="molecule type" value="Genomic_DNA"/>
</dbReference>
<protein>
    <submittedName>
        <fullName evidence="2">Uncharacterized protein</fullName>
    </submittedName>
</protein>